<dbReference type="CDD" id="cd00077">
    <property type="entry name" value="HDc"/>
    <property type="match status" value="1"/>
</dbReference>
<dbReference type="Proteomes" id="UP000184251">
    <property type="component" value="Unassembled WGS sequence"/>
</dbReference>
<evidence type="ECO:0000313" key="2">
    <source>
        <dbReference type="EMBL" id="SHE46654.1"/>
    </source>
</evidence>
<name>A0A1M4TQI9_9FIRM</name>
<dbReference type="RefSeq" id="WP_073269565.1">
    <property type="nucleotide sequence ID" value="NZ_FQTU01000002.1"/>
</dbReference>
<dbReference type="InterPro" id="IPR003607">
    <property type="entry name" value="HD/PDEase_dom"/>
</dbReference>
<proteinExistence type="predicted"/>
<dbReference type="STRING" id="1120975.SAMN02746064_00576"/>
<gene>
    <name evidence="2" type="ORF">SAMN02746064_00576</name>
</gene>
<dbReference type="Pfam" id="PF01966">
    <property type="entry name" value="HD"/>
    <property type="match status" value="1"/>
</dbReference>
<dbReference type="AlphaFoldDB" id="A0A1M4TQI9"/>
<reference evidence="2 3" key="1">
    <citation type="submission" date="2016-11" db="EMBL/GenBank/DDBJ databases">
        <authorList>
            <person name="Jaros S."/>
            <person name="Januszkiewicz K."/>
            <person name="Wedrychowicz H."/>
        </authorList>
    </citation>
    <scope>NUCLEOTIDE SEQUENCE [LARGE SCALE GENOMIC DNA]</scope>
    <source>
        <strain evidence="2 3">DSM 14828</strain>
    </source>
</reference>
<evidence type="ECO:0000313" key="3">
    <source>
        <dbReference type="Proteomes" id="UP000184251"/>
    </source>
</evidence>
<keyword evidence="3" id="KW-1185">Reference proteome</keyword>
<accession>A0A1M4TQI9</accession>
<organism evidence="2 3">
    <name type="scientific">Alkalibacter saccharofermentans DSM 14828</name>
    <dbReference type="NCBI Taxonomy" id="1120975"/>
    <lineage>
        <taxon>Bacteria</taxon>
        <taxon>Bacillati</taxon>
        <taxon>Bacillota</taxon>
        <taxon>Clostridia</taxon>
        <taxon>Eubacteriales</taxon>
        <taxon>Eubacteriaceae</taxon>
        <taxon>Alkalibacter</taxon>
    </lineage>
</organism>
<feature type="domain" description="HD/PDEase" evidence="1">
    <location>
        <begin position="29"/>
        <end position="145"/>
    </location>
</feature>
<protein>
    <submittedName>
        <fullName evidence="2">HD domain-containing protein</fullName>
    </submittedName>
</protein>
<dbReference type="OrthoDB" id="1669667at2"/>
<evidence type="ECO:0000259" key="1">
    <source>
        <dbReference type="SMART" id="SM00471"/>
    </source>
</evidence>
<dbReference type="Gene3D" id="1.10.3210.10">
    <property type="entry name" value="Hypothetical protein af1432"/>
    <property type="match status" value="1"/>
</dbReference>
<dbReference type="SUPFAM" id="SSF109604">
    <property type="entry name" value="HD-domain/PDEase-like"/>
    <property type="match status" value="1"/>
</dbReference>
<dbReference type="EMBL" id="FQTU01000002">
    <property type="protein sequence ID" value="SHE46654.1"/>
    <property type="molecule type" value="Genomic_DNA"/>
</dbReference>
<dbReference type="InterPro" id="IPR006674">
    <property type="entry name" value="HD_domain"/>
</dbReference>
<sequence length="159" mass="18287">MDRVNKIISHELYKSYLGKIAKWEEYRSFCKHDLIHFLDVCRISWILVLEENLSLNKEVVYGAGLLHDIGRWAEYESGADHAVESALMCSEILEDCGYDAEEIDMIKDAIAAHRLKDEKKCPLGSVLSRADNLSRMCYDCGEIGECKKFQNGEKPYLLY</sequence>
<dbReference type="SMART" id="SM00471">
    <property type="entry name" value="HDc"/>
    <property type="match status" value="1"/>
</dbReference>